<comment type="caution">
    <text evidence="2">The sequence shown here is derived from an EMBL/GenBank/DDBJ whole genome shotgun (WGS) entry which is preliminary data.</text>
</comment>
<reference evidence="2 3" key="1">
    <citation type="submission" date="2020-07" db="EMBL/GenBank/DDBJ databases">
        <title>Sequencing the genomes of 1000 actinobacteria strains.</title>
        <authorList>
            <person name="Klenk H.-P."/>
        </authorList>
    </citation>
    <scope>NUCLEOTIDE SEQUENCE [LARGE SCALE GENOMIC DNA]</scope>
    <source>
        <strain evidence="2 3">DSM 7487</strain>
    </source>
</reference>
<organism evidence="2 3">
    <name type="scientific">Kineococcus aurantiacus</name>
    <dbReference type="NCBI Taxonomy" id="37633"/>
    <lineage>
        <taxon>Bacteria</taxon>
        <taxon>Bacillati</taxon>
        <taxon>Actinomycetota</taxon>
        <taxon>Actinomycetes</taxon>
        <taxon>Kineosporiales</taxon>
        <taxon>Kineosporiaceae</taxon>
        <taxon>Kineococcus</taxon>
    </lineage>
</organism>
<gene>
    <name evidence="2" type="ORF">BJ968_002675</name>
</gene>
<proteinExistence type="predicted"/>
<keyword evidence="3" id="KW-1185">Reference proteome</keyword>
<feature type="region of interest" description="Disordered" evidence="1">
    <location>
        <begin position="1"/>
        <end position="37"/>
    </location>
</feature>
<evidence type="ECO:0000256" key="1">
    <source>
        <dbReference type="SAM" id="MobiDB-lite"/>
    </source>
</evidence>
<evidence type="ECO:0000313" key="2">
    <source>
        <dbReference type="EMBL" id="NYD23135.1"/>
    </source>
</evidence>
<name>A0A7Y9J1H3_9ACTN</name>
<protein>
    <submittedName>
        <fullName evidence="2">Uncharacterized protein</fullName>
    </submittedName>
</protein>
<dbReference type="EMBL" id="JACCBB010000001">
    <property type="protein sequence ID" value="NYD23135.1"/>
    <property type="molecule type" value="Genomic_DNA"/>
</dbReference>
<dbReference type="Proteomes" id="UP000521922">
    <property type="component" value="Unassembled WGS sequence"/>
</dbReference>
<accession>A0A7Y9J1H3</accession>
<sequence length="37" mass="4125">MSTHPFDPADPPVPELEEDEDVPPRPEEEAADAERLP</sequence>
<evidence type="ECO:0000313" key="3">
    <source>
        <dbReference type="Proteomes" id="UP000521922"/>
    </source>
</evidence>
<dbReference type="AlphaFoldDB" id="A0A7Y9J1H3"/>
<feature type="compositionally biased region" description="Basic and acidic residues" evidence="1">
    <location>
        <begin position="22"/>
        <end position="37"/>
    </location>
</feature>